<dbReference type="EMBL" id="DS571279">
    <property type="protein sequence ID" value="EAL52209.1"/>
    <property type="molecule type" value="Genomic_DNA"/>
</dbReference>
<feature type="region of interest" description="Disordered" evidence="1">
    <location>
        <begin position="37"/>
        <end position="112"/>
    </location>
</feature>
<reference evidence="2" key="2">
    <citation type="submission" date="2007-03" db="EMBL/GenBank/DDBJ databases">
        <authorList>
            <person name="Lorenzi H."/>
            <person name="Amedeo P."/>
            <person name="Inman J."/>
            <person name="Schobel S."/>
            <person name="Caler E."/>
        </authorList>
    </citation>
    <scope>GENOME REANNOTATION</scope>
    <source>
        <strain evidence="2">HM-1:IMSS</strain>
    </source>
</reference>
<dbReference type="OrthoDB" id="30131at2759"/>
<gene>
    <name evidence="2" type="ORF">EHI_111070</name>
</gene>
<evidence type="ECO:0000313" key="2">
    <source>
        <dbReference type="EMBL" id="EAL52209.1"/>
    </source>
</evidence>
<organism evidence="2 3">
    <name type="scientific">Entamoeba histolytica (strain ATCC 30459 / HM-1:IMSS / ABRM)</name>
    <dbReference type="NCBI Taxonomy" id="294381"/>
    <lineage>
        <taxon>Eukaryota</taxon>
        <taxon>Amoebozoa</taxon>
        <taxon>Evosea</taxon>
        <taxon>Archamoebae</taxon>
        <taxon>Mastigamoebida</taxon>
        <taxon>Entamoebidae</taxon>
        <taxon>Entamoeba</taxon>
    </lineage>
</organism>
<dbReference type="OMA" id="QATQRWI"/>
<feature type="compositionally biased region" description="Pro residues" evidence="1">
    <location>
        <begin position="50"/>
        <end position="70"/>
    </location>
</feature>
<dbReference type="Proteomes" id="UP000001926">
    <property type="component" value="Partially assembled WGS sequence"/>
</dbReference>
<keyword evidence="3" id="KW-1185">Reference proteome</keyword>
<protein>
    <submittedName>
        <fullName evidence="2">Uncharacterized protein</fullName>
    </submittedName>
</protein>
<dbReference type="GeneID" id="3411901"/>
<sequence>MSGWFGSWFGKGNATNMNLEETEDKLVFDEASQRWIKQSELNNKGSSTPSPMPPSSPLPPQSSPLPPTATPPVSTSQPHTASGRRPRYIDPFTQEVHQSAPPVVEIATTPVV</sequence>
<dbReference type="RefSeq" id="XP_657594.1">
    <property type="nucleotide sequence ID" value="XM_652502.1"/>
</dbReference>
<proteinExistence type="predicted"/>
<accession>A0A8U0WPQ8</accession>
<dbReference type="AlphaFoldDB" id="A0A8U0WPQ8"/>
<evidence type="ECO:0000256" key="1">
    <source>
        <dbReference type="SAM" id="MobiDB-lite"/>
    </source>
</evidence>
<reference evidence="2" key="1">
    <citation type="journal article" date="2005" name="Nature">
        <title>The genome of the protist parasite Entamoeba histolytica.</title>
        <authorList>
            <person name="Loftus B."/>
            <person name="Anderson I."/>
            <person name="Davies R."/>
            <person name="Alsmark U.C."/>
            <person name="Samuelson J."/>
            <person name="Amedeo P."/>
            <person name="Roncaglia P."/>
            <person name="Berriman M."/>
            <person name="Hirt R.P."/>
            <person name="Mann B.J."/>
            <person name="Nozaki T."/>
            <person name="Suh B."/>
            <person name="Pop M."/>
            <person name="Duchene M."/>
            <person name="Ackers J."/>
            <person name="Tannich E."/>
            <person name="Leippe M."/>
            <person name="Hofer M."/>
            <person name="Bruchhaus I."/>
            <person name="Willhoeft U."/>
            <person name="Bhattacharya A."/>
            <person name="Chillingworth T."/>
            <person name="Churcher C."/>
            <person name="Hance Z."/>
            <person name="Harris B."/>
            <person name="Harris D."/>
            <person name="Jagels K."/>
            <person name="Moule S."/>
            <person name="Mungall K."/>
            <person name="Ormond D."/>
            <person name="Squares R."/>
            <person name="Whitehead S."/>
            <person name="Quail M.A."/>
            <person name="Rabbinowitsch E."/>
            <person name="Norbertczak H."/>
            <person name="Price C."/>
            <person name="Wang Z."/>
            <person name="Guillen N."/>
            <person name="Gilchrist C."/>
            <person name="Stroup S.E."/>
            <person name="Bhattacharya S."/>
            <person name="Lohia A."/>
            <person name="Foster P.G."/>
            <person name="Sicheritz-Ponten T."/>
            <person name="Weber C."/>
            <person name="Singh U."/>
            <person name="Mukherjee C."/>
            <person name="El-Sayed N.M."/>
            <person name="Petri W.A.Jr."/>
            <person name="Clark C.G."/>
            <person name="Embley T.M."/>
            <person name="Barrell B."/>
            <person name="Fraser C.M."/>
            <person name="Hall N."/>
        </authorList>
    </citation>
    <scope>NUCLEOTIDE SEQUENCE [LARGE SCALE GENOMIC DNA]</scope>
    <source>
        <strain evidence="2">HM-1:IMSS</strain>
    </source>
</reference>
<evidence type="ECO:0000313" key="3">
    <source>
        <dbReference type="Proteomes" id="UP000001926"/>
    </source>
</evidence>
<name>A0A8U0WPQ8_ENTH1</name>
<dbReference type="HOGENOM" id="CLU_2150652_0_0_1"/>
<dbReference type="KEGG" id="ehi:EHI_111070"/>